<name>A0A5C6ZVX6_9FLAO</name>
<gene>
    <name evidence="1" type="ORF">ES724_07490</name>
</gene>
<dbReference type="EMBL" id="VORY01000006">
    <property type="protein sequence ID" value="TXD94100.1"/>
    <property type="molecule type" value="Genomic_DNA"/>
</dbReference>
<dbReference type="InterPro" id="IPR015996">
    <property type="entry name" value="UCP028451"/>
</dbReference>
<dbReference type="InterPro" id="IPR012808">
    <property type="entry name" value="CHP02453"/>
</dbReference>
<dbReference type="AlphaFoldDB" id="A0A5C6ZVX6"/>
<sequence>MTYFTEDFSQFFKDLAGNNNTEWFHANKERYEKSVKEPFIVFIGKVIEEISKLDSEYQITPKECIFRLHRDVRFSKDKSSYKLFSSAVISPKGRKDKSIPGLYIRLSPEDVTIMGGCYNPSTLQLQQIRTAISEDPKAFRALIEQDDFKDQFGEIKGEKNKRIPKEFQELFKIEPIIANKQFYYGATLSPETITYKNLDTLVMNYWKTMQPINKFLTEAIDSNGI</sequence>
<dbReference type="OrthoDB" id="9794241at2"/>
<proteinExistence type="predicted"/>
<accession>A0A5C6ZVX6</accession>
<reference evidence="1 2" key="1">
    <citation type="submission" date="2019-08" db="EMBL/GenBank/DDBJ databases">
        <title>Genome sequence of Gillisia hiemivivida IC154 (type strain).</title>
        <authorList>
            <person name="Bowman J.P."/>
        </authorList>
    </citation>
    <scope>NUCLEOTIDE SEQUENCE [LARGE SCALE GENOMIC DNA]</scope>
    <source>
        <strain evidence="1 2">IC154</strain>
    </source>
</reference>
<evidence type="ECO:0000313" key="1">
    <source>
        <dbReference type="EMBL" id="TXD94100.1"/>
    </source>
</evidence>
<dbReference type="PANTHER" id="PTHR36452:SF1">
    <property type="entry name" value="DUF2461 DOMAIN-CONTAINING PROTEIN"/>
    <property type="match status" value="1"/>
</dbReference>
<protein>
    <submittedName>
        <fullName evidence="1">DUF2461 domain-containing protein</fullName>
    </submittedName>
</protein>
<dbReference type="Pfam" id="PF09365">
    <property type="entry name" value="DUF2461"/>
    <property type="match status" value="1"/>
</dbReference>
<organism evidence="1 2">
    <name type="scientific">Gillisia hiemivivida</name>
    <dbReference type="NCBI Taxonomy" id="291190"/>
    <lineage>
        <taxon>Bacteria</taxon>
        <taxon>Pseudomonadati</taxon>
        <taxon>Bacteroidota</taxon>
        <taxon>Flavobacteriia</taxon>
        <taxon>Flavobacteriales</taxon>
        <taxon>Flavobacteriaceae</taxon>
        <taxon>Gillisia</taxon>
    </lineage>
</organism>
<dbReference type="RefSeq" id="WP_146931659.1">
    <property type="nucleotide sequence ID" value="NZ_CBCSHZ010000005.1"/>
</dbReference>
<keyword evidence="2" id="KW-1185">Reference proteome</keyword>
<comment type="caution">
    <text evidence="1">The sequence shown here is derived from an EMBL/GenBank/DDBJ whole genome shotgun (WGS) entry which is preliminary data.</text>
</comment>
<dbReference type="Proteomes" id="UP000321367">
    <property type="component" value="Unassembled WGS sequence"/>
</dbReference>
<dbReference type="PANTHER" id="PTHR36452">
    <property type="entry name" value="CHROMOSOME 12, WHOLE GENOME SHOTGUN SEQUENCE"/>
    <property type="match status" value="1"/>
</dbReference>
<dbReference type="PIRSF" id="PIRSF028451">
    <property type="entry name" value="UCP028451"/>
    <property type="match status" value="1"/>
</dbReference>
<evidence type="ECO:0000313" key="2">
    <source>
        <dbReference type="Proteomes" id="UP000321367"/>
    </source>
</evidence>
<dbReference type="NCBIfam" id="TIGR02453">
    <property type="entry name" value="TIGR02453 family protein"/>
    <property type="match status" value="1"/>
</dbReference>